<dbReference type="EMBL" id="CAJNOL010000634">
    <property type="protein sequence ID" value="CAF1146381.1"/>
    <property type="molecule type" value="Genomic_DNA"/>
</dbReference>
<dbReference type="InterPro" id="IPR052954">
    <property type="entry name" value="GPCR-Ligand_Int"/>
</dbReference>
<comment type="caution">
    <text evidence="7">The sequence shown here is derived from an EMBL/GenBank/DDBJ whole genome shotgun (WGS) entry which is preliminary data.</text>
</comment>
<dbReference type="PROSITE" id="PS50262">
    <property type="entry name" value="G_PROTEIN_RECEP_F1_2"/>
    <property type="match status" value="1"/>
</dbReference>
<gene>
    <name evidence="7" type="ORF">JXQ802_LOCUS21493</name>
</gene>
<evidence type="ECO:0000256" key="2">
    <source>
        <dbReference type="ARBA" id="ARBA00022692"/>
    </source>
</evidence>
<protein>
    <recommendedName>
        <fullName evidence="6">G-protein coupled receptors family 1 profile domain-containing protein</fullName>
    </recommendedName>
</protein>
<dbReference type="Gene3D" id="1.20.1070.10">
    <property type="entry name" value="Rhodopsin 7-helix transmembrane proteins"/>
    <property type="match status" value="1"/>
</dbReference>
<name>A0A814SEJ3_9BILA</name>
<feature type="transmembrane region" description="Helical" evidence="5">
    <location>
        <begin position="331"/>
        <end position="354"/>
    </location>
</feature>
<accession>A0A814SEJ3</accession>
<feature type="transmembrane region" description="Helical" evidence="5">
    <location>
        <begin position="301"/>
        <end position="325"/>
    </location>
</feature>
<organism evidence="7 8">
    <name type="scientific">Rotaria sordida</name>
    <dbReference type="NCBI Taxonomy" id="392033"/>
    <lineage>
        <taxon>Eukaryota</taxon>
        <taxon>Metazoa</taxon>
        <taxon>Spiralia</taxon>
        <taxon>Gnathifera</taxon>
        <taxon>Rotifera</taxon>
        <taxon>Eurotatoria</taxon>
        <taxon>Bdelloidea</taxon>
        <taxon>Philodinida</taxon>
        <taxon>Philodinidae</taxon>
        <taxon>Rotaria</taxon>
    </lineage>
</organism>
<dbReference type="AlphaFoldDB" id="A0A814SEJ3"/>
<keyword evidence="8" id="KW-1185">Reference proteome</keyword>
<dbReference type="SUPFAM" id="SSF81321">
    <property type="entry name" value="Family A G protein-coupled receptor-like"/>
    <property type="match status" value="1"/>
</dbReference>
<comment type="subcellular location">
    <subcellularLocation>
        <location evidence="1">Membrane</location>
    </subcellularLocation>
</comment>
<feature type="transmembrane region" description="Helical" evidence="5">
    <location>
        <begin position="210"/>
        <end position="228"/>
    </location>
</feature>
<evidence type="ECO:0000256" key="3">
    <source>
        <dbReference type="ARBA" id="ARBA00022989"/>
    </source>
</evidence>
<keyword evidence="4 5" id="KW-0472">Membrane</keyword>
<proteinExistence type="predicted"/>
<feature type="domain" description="G-protein coupled receptors family 1 profile" evidence="6">
    <location>
        <begin position="27"/>
        <end position="351"/>
    </location>
</feature>
<evidence type="ECO:0000256" key="1">
    <source>
        <dbReference type="ARBA" id="ARBA00004370"/>
    </source>
</evidence>
<evidence type="ECO:0000313" key="7">
    <source>
        <dbReference type="EMBL" id="CAF1146381.1"/>
    </source>
</evidence>
<reference evidence="7" key="1">
    <citation type="submission" date="2021-02" db="EMBL/GenBank/DDBJ databases">
        <authorList>
            <person name="Nowell W R."/>
        </authorList>
    </citation>
    <scope>NUCLEOTIDE SEQUENCE</scope>
</reference>
<keyword evidence="2 5" id="KW-0812">Transmembrane</keyword>
<sequence>MCKLSMAYVLIAIDWICVILFILGFIGNLLGLIVFSSRRFRCCSTYASLALASFSINLICVIRYTLLLHSTTRRWLSDNFVGIHWLTCKIFRLSSSFRVLAAWITVFWVIERFVYVTSRLHLLYNRDEKFHFLKKYKYLCMIIIALIMVIIVSGPTVIFFAPNLANLNTTQSSIYCTYDNQHVSSMWQHYFDDLSFGFNYHTVRCLFSELIPSLLVALFNIGIIACILRTTAHVRRRQQYNHINHLSIPIITGSITKMPATSPLYLYDRSHQLQRQSSSRQTSLRGSTNSTRHVPFGKMSWMNIVLLLHSLLFFLSSSITSLIFFSTSNLILAHWVSVIILANCSLNFYVYCLSGRLFRKELKRIAKRYIRHIHKAIRRTPYSHDRRRSPIQNGQNNNCQPIYQIKQRNYTGAQCVRSYPVHQIMKQKE</sequence>
<keyword evidence="3 5" id="KW-1133">Transmembrane helix</keyword>
<dbReference type="InterPro" id="IPR017452">
    <property type="entry name" value="GPCR_Rhodpsn_7TM"/>
</dbReference>
<feature type="transmembrane region" description="Helical" evidence="5">
    <location>
        <begin position="138"/>
        <end position="161"/>
    </location>
</feature>
<feature type="transmembrane region" description="Helical" evidence="5">
    <location>
        <begin position="46"/>
        <end position="66"/>
    </location>
</feature>
<feature type="transmembrane region" description="Helical" evidence="5">
    <location>
        <begin position="6"/>
        <end position="34"/>
    </location>
</feature>
<dbReference type="Proteomes" id="UP000663870">
    <property type="component" value="Unassembled WGS sequence"/>
</dbReference>
<dbReference type="PANTHER" id="PTHR46641">
    <property type="entry name" value="FMRFAMIDE RECEPTOR-RELATED"/>
    <property type="match status" value="1"/>
</dbReference>
<dbReference type="GO" id="GO:0016020">
    <property type="term" value="C:membrane"/>
    <property type="evidence" value="ECO:0007669"/>
    <property type="project" value="UniProtKB-SubCell"/>
</dbReference>
<evidence type="ECO:0000313" key="8">
    <source>
        <dbReference type="Proteomes" id="UP000663870"/>
    </source>
</evidence>
<evidence type="ECO:0000256" key="4">
    <source>
        <dbReference type="ARBA" id="ARBA00023136"/>
    </source>
</evidence>
<evidence type="ECO:0000256" key="5">
    <source>
        <dbReference type="SAM" id="Phobius"/>
    </source>
</evidence>
<evidence type="ECO:0000259" key="6">
    <source>
        <dbReference type="PROSITE" id="PS50262"/>
    </source>
</evidence>
<feature type="transmembrane region" description="Helical" evidence="5">
    <location>
        <begin position="100"/>
        <end position="117"/>
    </location>
</feature>